<accession>W9SCG6</accession>
<name>W9SCG6_9ROSA</name>
<proteinExistence type="predicted"/>
<evidence type="ECO:0000313" key="2">
    <source>
        <dbReference type="Proteomes" id="UP000030645"/>
    </source>
</evidence>
<sequence length="89" mass="9892">MIPKISSSSSRRLLFSLQRRFCHALAEEAGGMPPKMSSLFGARKANTVYMKKWKIVDSRALGIDRSVVPSSSLTVLKILRNHGTILSIF</sequence>
<gene>
    <name evidence="1" type="ORF">L484_026574</name>
</gene>
<reference evidence="2" key="1">
    <citation type="submission" date="2013-01" db="EMBL/GenBank/DDBJ databases">
        <title>Draft Genome Sequence of a Mulberry Tree, Morus notabilis C.K. Schneid.</title>
        <authorList>
            <person name="He N."/>
            <person name="Zhao S."/>
        </authorList>
    </citation>
    <scope>NUCLEOTIDE SEQUENCE</scope>
</reference>
<dbReference type="Proteomes" id="UP000030645">
    <property type="component" value="Unassembled WGS sequence"/>
</dbReference>
<dbReference type="AlphaFoldDB" id="W9SCG6"/>
<evidence type="ECO:0000313" key="1">
    <source>
        <dbReference type="EMBL" id="EXC35253.1"/>
    </source>
</evidence>
<protein>
    <submittedName>
        <fullName evidence="1">Uncharacterized protein</fullName>
    </submittedName>
</protein>
<dbReference type="EMBL" id="KE346358">
    <property type="protein sequence ID" value="EXC35253.1"/>
    <property type="molecule type" value="Genomic_DNA"/>
</dbReference>
<keyword evidence="2" id="KW-1185">Reference proteome</keyword>
<organism evidence="1 2">
    <name type="scientific">Morus notabilis</name>
    <dbReference type="NCBI Taxonomy" id="981085"/>
    <lineage>
        <taxon>Eukaryota</taxon>
        <taxon>Viridiplantae</taxon>
        <taxon>Streptophyta</taxon>
        <taxon>Embryophyta</taxon>
        <taxon>Tracheophyta</taxon>
        <taxon>Spermatophyta</taxon>
        <taxon>Magnoliopsida</taxon>
        <taxon>eudicotyledons</taxon>
        <taxon>Gunneridae</taxon>
        <taxon>Pentapetalae</taxon>
        <taxon>rosids</taxon>
        <taxon>fabids</taxon>
        <taxon>Rosales</taxon>
        <taxon>Moraceae</taxon>
        <taxon>Moreae</taxon>
        <taxon>Morus</taxon>
    </lineage>
</organism>